<evidence type="ECO:0000313" key="1">
    <source>
        <dbReference type="EMBL" id="CAJ1929668.1"/>
    </source>
</evidence>
<gene>
    <name evidence="1" type="ORF">AYBTSS11_LOCUS4522</name>
</gene>
<reference evidence="1" key="1">
    <citation type="submission" date="2023-10" db="EMBL/GenBank/DDBJ databases">
        <authorList>
            <person name="Domelevo Entfellner J.-B."/>
        </authorList>
    </citation>
    <scope>NUCLEOTIDE SEQUENCE</scope>
</reference>
<organism evidence="1 2">
    <name type="scientific">Sphenostylis stenocarpa</name>
    <dbReference type="NCBI Taxonomy" id="92480"/>
    <lineage>
        <taxon>Eukaryota</taxon>
        <taxon>Viridiplantae</taxon>
        <taxon>Streptophyta</taxon>
        <taxon>Embryophyta</taxon>
        <taxon>Tracheophyta</taxon>
        <taxon>Spermatophyta</taxon>
        <taxon>Magnoliopsida</taxon>
        <taxon>eudicotyledons</taxon>
        <taxon>Gunneridae</taxon>
        <taxon>Pentapetalae</taxon>
        <taxon>rosids</taxon>
        <taxon>fabids</taxon>
        <taxon>Fabales</taxon>
        <taxon>Fabaceae</taxon>
        <taxon>Papilionoideae</taxon>
        <taxon>50 kb inversion clade</taxon>
        <taxon>NPAAA clade</taxon>
        <taxon>indigoferoid/millettioid clade</taxon>
        <taxon>Phaseoleae</taxon>
        <taxon>Sphenostylis</taxon>
    </lineage>
</organism>
<accession>A0AA86V402</accession>
<keyword evidence="2" id="KW-1185">Reference proteome</keyword>
<proteinExistence type="predicted"/>
<evidence type="ECO:0000313" key="2">
    <source>
        <dbReference type="Proteomes" id="UP001189624"/>
    </source>
</evidence>
<sequence length="58" mass="6024">MGVVGKGVLKKGSGTVGVERNMDLQSGVTWLLPMVTPFHNPFPTHSSASFGVPVGSRA</sequence>
<dbReference type="AlphaFoldDB" id="A0AA86V402"/>
<protein>
    <submittedName>
        <fullName evidence="1">Uncharacterized protein</fullName>
    </submittedName>
</protein>
<dbReference type="Gramene" id="rna-AYBTSS11_LOCUS4522">
    <property type="protein sequence ID" value="CAJ1929668.1"/>
    <property type="gene ID" value="gene-AYBTSS11_LOCUS4522"/>
</dbReference>
<name>A0AA86V402_9FABA</name>
<dbReference type="EMBL" id="OY731399">
    <property type="protein sequence ID" value="CAJ1929668.1"/>
    <property type="molecule type" value="Genomic_DNA"/>
</dbReference>
<dbReference type="Proteomes" id="UP001189624">
    <property type="component" value="Chromosome 2"/>
</dbReference>